<proteinExistence type="predicted"/>
<dbReference type="RefSeq" id="WP_379011823.1">
    <property type="nucleotide sequence ID" value="NZ_JBHSDC010000002.1"/>
</dbReference>
<dbReference type="EMBL" id="JBHSDC010000002">
    <property type="protein sequence ID" value="MFC4230571.1"/>
    <property type="molecule type" value="Genomic_DNA"/>
</dbReference>
<evidence type="ECO:0000313" key="3">
    <source>
        <dbReference type="Proteomes" id="UP001595906"/>
    </source>
</evidence>
<protein>
    <submittedName>
        <fullName evidence="2">Uncharacterized protein</fullName>
    </submittedName>
</protein>
<evidence type="ECO:0000256" key="1">
    <source>
        <dbReference type="SAM" id="MobiDB-lite"/>
    </source>
</evidence>
<name>A0ABV8PTC9_9BACT</name>
<sequence length="103" mass="11720">MQSISLKEVIAWMDSGKPFSIGFVTCDKQQNKGGEWIEIPEATKYEWMTTREKASIAKAAPSTALKKNPNHYDNSTRNIKLPNLQKRKVHLRLITTFNGKTVL</sequence>
<keyword evidence="3" id="KW-1185">Reference proteome</keyword>
<organism evidence="2 3">
    <name type="scientific">Parasediminibacterium paludis</name>
    <dbReference type="NCBI Taxonomy" id="908966"/>
    <lineage>
        <taxon>Bacteria</taxon>
        <taxon>Pseudomonadati</taxon>
        <taxon>Bacteroidota</taxon>
        <taxon>Chitinophagia</taxon>
        <taxon>Chitinophagales</taxon>
        <taxon>Chitinophagaceae</taxon>
        <taxon>Parasediminibacterium</taxon>
    </lineage>
</organism>
<reference evidence="3" key="1">
    <citation type="journal article" date="2019" name="Int. J. Syst. Evol. Microbiol.">
        <title>The Global Catalogue of Microorganisms (GCM) 10K type strain sequencing project: providing services to taxonomists for standard genome sequencing and annotation.</title>
        <authorList>
            <consortium name="The Broad Institute Genomics Platform"/>
            <consortium name="The Broad Institute Genome Sequencing Center for Infectious Disease"/>
            <person name="Wu L."/>
            <person name="Ma J."/>
        </authorList>
    </citation>
    <scope>NUCLEOTIDE SEQUENCE [LARGE SCALE GENOMIC DNA]</scope>
    <source>
        <strain evidence="3">CECT 8010</strain>
    </source>
</reference>
<accession>A0ABV8PTC9</accession>
<dbReference type="Proteomes" id="UP001595906">
    <property type="component" value="Unassembled WGS sequence"/>
</dbReference>
<feature type="region of interest" description="Disordered" evidence="1">
    <location>
        <begin position="58"/>
        <end position="79"/>
    </location>
</feature>
<evidence type="ECO:0000313" key="2">
    <source>
        <dbReference type="EMBL" id="MFC4230571.1"/>
    </source>
</evidence>
<gene>
    <name evidence="2" type="ORF">ACFOW1_01625</name>
</gene>
<comment type="caution">
    <text evidence="2">The sequence shown here is derived from an EMBL/GenBank/DDBJ whole genome shotgun (WGS) entry which is preliminary data.</text>
</comment>